<dbReference type="EMBL" id="CAJOBO010000003">
    <property type="protein sequence ID" value="CAF4087770.1"/>
    <property type="molecule type" value="Genomic_DNA"/>
</dbReference>
<comment type="caution">
    <text evidence="8">The sequence shown here is derived from an EMBL/GenBank/DDBJ whole genome shotgun (WGS) entry which is preliminary data.</text>
</comment>
<evidence type="ECO:0000313" key="13">
    <source>
        <dbReference type="EMBL" id="CAF4201159.1"/>
    </source>
</evidence>
<reference evidence="8" key="1">
    <citation type="submission" date="2021-02" db="EMBL/GenBank/DDBJ databases">
        <authorList>
            <person name="Nowell W R."/>
        </authorList>
    </citation>
    <scope>NUCLEOTIDE SEQUENCE</scope>
</reference>
<dbReference type="OrthoDB" id="10034090at2759"/>
<feature type="compositionally biased region" description="Basic and acidic residues" evidence="6">
    <location>
        <begin position="488"/>
        <end position="500"/>
    </location>
</feature>
<gene>
    <name evidence="9" type="ORF">FME351_LOCUS2965</name>
    <name evidence="11" type="ORF">GRG538_LOCUS17166</name>
    <name evidence="12" type="ORF">HFQ381_LOCUS128</name>
    <name evidence="10" type="ORF">LUA448_LOCUS23308</name>
    <name evidence="14" type="ORF">QYT958_LOCUS4179</name>
    <name evidence="8" type="ORF">TIS948_LOCUS7286</name>
    <name evidence="13" type="ORF">TSG867_LOCUS113</name>
</gene>
<feature type="region of interest" description="Disordered" evidence="6">
    <location>
        <begin position="468"/>
        <end position="500"/>
    </location>
</feature>
<keyword evidence="4" id="KW-0804">Transcription</keyword>
<dbReference type="EMBL" id="CAJOBQ010000002">
    <property type="protein sequence ID" value="CAF4201159.1"/>
    <property type="molecule type" value="Genomic_DNA"/>
</dbReference>
<evidence type="ECO:0000313" key="12">
    <source>
        <dbReference type="EMBL" id="CAF4087770.1"/>
    </source>
</evidence>
<keyword evidence="2" id="KW-0805">Transcription regulation</keyword>
<dbReference type="Pfam" id="PF00010">
    <property type="entry name" value="HLH"/>
    <property type="match status" value="1"/>
</dbReference>
<dbReference type="EMBL" id="CAJNXB010000886">
    <property type="protein sequence ID" value="CAF3107646.1"/>
    <property type="molecule type" value="Genomic_DNA"/>
</dbReference>
<evidence type="ECO:0000313" key="14">
    <source>
        <dbReference type="EMBL" id="CAF4494934.1"/>
    </source>
</evidence>
<comment type="subcellular location">
    <subcellularLocation>
        <location evidence="1">Nucleus</location>
    </subcellularLocation>
</comment>
<dbReference type="PANTHER" id="PTHR11793:SF13">
    <property type="entry name" value="PROTEIN DAUGHTERLESS"/>
    <property type="match status" value="1"/>
</dbReference>
<keyword evidence="3" id="KW-0238">DNA-binding</keyword>
<dbReference type="InterPro" id="IPR011598">
    <property type="entry name" value="bHLH_dom"/>
</dbReference>
<accession>A0A817NI49</accession>
<evidence type="ECO:0000259" key="7">
    <source>
        <dbReference type="PROSITE" id="PS50888"/>
    </source>
</evidence>
<dbReference type="EMBL" id="CAJNYT010002804">
    <property type="protein sequence ID" value="CAF3493963.1"/>
    <property type="molecule type" value="Genomic_DNA"/>
</dbReference>
<dbReference type="PANTHER" id="PTHR11793">
    <property type="entry name" value="BASIC HELIX-LOOP-HELIX TRANSCRIPTION FACTOR"/>
    <property type="match status" value="1"/>
</dbReference>
<feature type="compositionally biased region" description="Polar residues" evidence="6">
    <location>
        <begin position="46"/>
        <end position="79"/>
    </location>
</feature>
<evidence type="ECO:0000256" key="3">
    <source>
        <dbReference type="ARBA" id="ARBA00023125"/>
    </source>
</evidence>
<evidence type="ECO:0000313" key="11">
    <source>
        <dbReference type="EMBL" id="CAF3493963.1"/>
    </source>
</evidence>
<feature type="compositionally biased region" description="Low complexity" evidence="6">
    <location>
        <begin position="111"/>
        <end position="128"/>
    </location>
</feature>
<dbReference type="Proteomes" id="UP000663825">
    <property type="component" value="Unassembled WGS sequence"/>
</dbReference>
<evidence type="ECO:0000313" key="9">
    <source>
        <dbReference type="EMBL" id="CAF3334615.1"/>
    </source>
</evidence>
<feature type="region of interest" description="Disordered" evidence="6">
    <location>
        <begin position="27"/>
        <end position="79"/>
    </location>
</feature>
<dbReference type="Proteomes" id="UP000663851">
    <property type="component" value="Unassembled WGS sequence"/>
</dbReference>
<dbReference type="GO" id="GO:0000785">
    <property type="term" value="C:chromatin"/>
    <property type="evidence" value="ECO:0007669"/>
    <property type="project" value="TreeGrafter"/>
</dbReference>
<evidence type="ECO:0000313" key="8">
    <source>
        <dbReference type="EMBL" id="CAF3107646.1"/>
    </source>
</evidence>
<dbReference type="GO" id="GO:0046983">
    <property type="term" value="F:protein dimerization activity"/>
    <property type="evidence" value="ECO:0007669"/>
    <property type="project" value="InterPro"/>
</dbReference>
<dbReference type="EMBL" id="CAJOBR010000314">
    <property type="protein sequence ID" value="CAF4494934.1"/>
    <property type="molecule type" value="Genomic_DNA"/>
</dbReference>
<evidence type="ECO:0000313" key="10">
    <source>
        <dbReference type="EMBL" id="CAF3470204.1"/>
    </source>
</evidence>
<keyword evidence="5" id="KW-0539">Nucleus</keyword>
<sequence length="617" mass="68295">MNLGNEKELNDLLDLNAVKHRTHFTNTTVNTSSSSSSSRLPLPMLCSTTGYRNGSHAPPQSTNTASIYNTNGNSSSKDYWTSSTTYDETIYEGNYSNRDILHPFITSEPLNSSSQFTSSNSTSRTSTNDLTYSEKLNEKTRRSTNVYTSEDYNPENPGRYPPGKSVYGNESAYYVDSQTGNPWLAPTPNYIPNDLGNNHGTYNDASGTCLPSMASFRPQQPTTYTSNGNDQTVQTGETLGKALQSIYASEHPYSSTPSTSVASPPVNGSSQAWINATPTYHHLTPLIDVSDDSYYVHNLNEPPRLDVDESFRQTDYHHYYTGYHHPHSTAAYSAFLNHPTTSDPSTRNRHHDPYLPYANPPSASSSTSSNDANITSINPDLKLDNLDKVKVDVENKPPPTSNGLSQLTTDKLNEFNRCHDIDLENATPLTIAVGGPSGGHIGPTSSSSATKLRNSLTLSPNSHMNLSCMRGGPSSEGSIIDPDETPEERERREKDRRAANNARERLRVRDINDAFKELGRMCSIHMRNDKPVTKLGVLQQAVNLITTLEQQVRERNLNPKAACLRRRTEEKSDDHNGNMNVLTSQSSMLMPSESSSVDGSNFMEQMHQSIPPSYWQQ</sequence>
<dbReference type="EMBL" id="CAJNYU010000181">
    <property type="protein sequence ID" value="CAF3334615.1"/>
    <property type="molecule type" value="Genomic_DNA"/>
</dbReference>
<feature type="region of interest" description="Disordered" evidence="6">
    <location>
        <begin position="108"/>
        <end position="142"/>
    </location>
</feature>
<name>A0A817NI49_9BILA</name>
<dbReference type="PROSITE" id="PS50888">
    <property type="entry name" value="BHLH"/>
    <property type="match status" value="1"/>
</dbReference>
<dbReference type="Gene3D" id="4.10.280.10">
    <property type="entry name" value="Helix-loop-helix DNA-binding domain"/>
    <property type="match status" value="1"/>
</dbReference>
<protein>
    <recommendedName>
        <fullName evidence="7">BHLH domain-containing protein</fullName>
    </recommendedName>
</protein>
<dbReference type="InterPro" id="IPR051098">
    <property type="entry name" value="NeuroDiff_E-box_TFs"/>
</dbReference>
<dbReference type="Proteomes" id="UP000663869">
    <property type="component" value="Unassembled WGS sequence"/>
</dbReference>
<dbReference type="AlphaFoldDB" id="A0A817NI49"/>
<dbReference type="GO" id="GO:0005634">
    <property type="term" value="C:nucleus"/>
    <property type="evidence" value="ECO:0007669"/>
    <property type="project" value="UniProtKB-SubCell"/>
</dbReference>
<feature type="region of interest" description="Disordered" evidence="6">
    <location>
        <begin position="335"/>
        <end position="379"/>
    </location>
</feature>
<dbReference type="GO" id="GO:0005667">
    <property type="term" value="C:transcription regulator complex"/>
    <property type="evidence" value="ECO:0007669"/>
    <property type="project" value="TreeGrafter"/>
</dbReference>
<dbReference type="Proteomes" id="UP000663833">
    <property type="component" value="Unassembled WGS sequence"/>
</dbReference>
<feature type="compositionally biased region" description="Low complexity" evidence="6">
    <location>
        <begin position="360"/>
        <end position="378"/>
    </location>
</feature>
<dbReference type="GO" id="GO:0000978">
    <property type="term" value="F:RNA polymerase II cis-regulatory region sequence-specific DNA binding"/>
    <property type="evidence" value="ECO:0007669"/>
    <property type="project" value="TreeGrafter"/>
</dbReference>
<feature type="domain" description="BHLH" evidence="7">
    <location>
        <begin position="495"/>
        <end position="548"/>
    </location>
</feature>
<organism evidence="8 15">
    <name type="scientific">Rotaria socialis</name>
    <dbReference type="NCBI Taxonomy" id="392032"/>
    <lineage>
        <taxon>Eukaryota</taxon>
        <taxon>Metazoa</taxon>
        <taxon>Spiralia</taxon>
        <taxon>Gnathifera</taxon>
        <taxon>Rotifera</taxon>
        <taxon>Eurotatoria</taxon>
        <taxon>Bdelloidea</taxon>
        <taxon>Philodinida</taxon>
        <taxon>Philodinidae</taxon>
        <taxon>Rotaria</taxon>
    </lineage>
</organism>
<proteinExistence type="predicted"/>
<dbReference type="SUPFAM" id="SSF47459">
    <property type="entry name" value="HLH, helix-loop-helix DNA-binding domain"/>
    <property type="match status" value="1"/>
</dbReference>
<dbReference type="SMART" id="SM00353">
    <property type="entry name" value="HLH"/>
    <property type="match status" value="1"/>
</dbReference>
<evidence type="ECO:0000313" key="15">
    <source>
        <dbReference type="Proteomes" id="UP000663825"/>
    </source>
</evidence>
<dbReference type="FunFam" id="4.10.280.10:FF:000001">
    <property type="entry name" value="Putative transcription factor 12"/>
    <property type="match status" value="1"/>
</dbReference>
<dbReference type="EMBL" id="CAJNYD010003004">
    <property type="protein sequence ID" value="CAF3470204.1"/>
    <property type="molecule type" value="Genomic_DNA"/>
</dbReference>
<evidence type="ECO:0000256" key="4">
    <source>
        <dbReference type="ARBA" id="ARBA00023163"/>
    </source>
</evidence>
<dbReference type="Proteomes" id="UP000663872">
    <property type="component" value="Unassembled WGS sequence"/>
</dbReference>
<dbReference type="GO" id="GO:0000981">
    <property type="term" value="F:DNA-binding transcription factor activity, RNA polymerase II-specific"/>
    <property type="evidence" value="ECO:0007669"/>
    <property type="project" value="TreeGrafter"/>
</dbReference>
<dbReference type="InterPro" id="IPR036638">
    <property type="entry name" value="HLH_DNA-bd_sf"/>
</dbReference>
<evidence type="ECO:0000256" key="1">
    <source>
        <dbReference type="ARBA" id="ARBA00004123"/>
    </source>
</evidence>
<evidence type="ECO:0000256" key="5">
    <source>
        <dbReference type="ARBA" id="ARBA00023242"/>
    </source>
</evidence>
<dbReference type="Proteomes" id="UP000663862">
    <property type="component" value="Unassembled WGS sequence"/>
</dbReference>
<dbReference type="Proteomes" id="UP000663848">
    <property type="component" value="Unassembled WGS sequence"/>
</dbReference>
<evidence type="ECO:0000256" key="2">
    <source>
        <dbReference type="ARBA" id="ARBA00023015"/>
    </source>
</evidence>
<evidence type="ECO:0000256" key="6">
    <source>
        <dbReference type="SAM" id="MobiDB-lite"/>
    </source>
</evidence>